<gene>
    <name evidence="1" type="ORF">LO50_22005</name>
</gene>
<dbReference type="RefSeq" id="WP_011912518.1">
    <property type="nucleotide sequence ID" value="NZ_CP098731.1"/>
</dbReference>
<sequence length="124" mass="14094">MAASFEARLQAARPLFGEIQRALQDCLQRSAIRLQLPDEREPSRSEVRVDPFDRSECFYSEWRSAQGDFLGSMQINGDGQVYAEFDVLLKHPHEPAWLVEAVAAWGWPGALKSELRLLPALDHE</sequence>
<organism evidence="1 2">
    <name type="scientific">Stutzerimonas stutzeri</name>
    <name type="common">Pseudomonas stutzeri</name>
    <dbReference type="NCBI Taxonomy" id="316"/>
    <lineage>
        <taxon>Bacteria</taxon>
        <taxon>Pseudomonadati</taxon>
        <taxon>Pseudomonadota</taxon>
        <taxon>Gammaproteobacteria</taxon>
        <taxon>Pseudomonadales</taxon>
        <taxon>Pseudomonadaceae</taxon>
        <taxon>Stutzerimonas</taxon>
    </lineage>
</organism>
<dbReference type="AlphaFoldDB" id="A0A0D7DWU6"/>
<accession>A0A0D7DWU6</accession>
<reference evidence="1 2" key="1">
    <citation type="submission" date="2014-11" db="EMBL/GenBank/DDBJ databases">
        <title>Genomics and ecophysiology of heterotrophic nitrogen fixing bacteria isolated from estuarine surface water.</title>
        <authorList>
            <person name="Bentzon-Tilia M."/>
            <person name="Severin I."/>
            <person name="Hansen L.H."/>
            <person name="Riemann L."/>
        </authorList>
    </citation>
    <scope>NUCLEOTIDE SEQUENCE [LARGE SCALE GENOMIC DNA]</scope>
    <source>
        <strain evidence="1 2">BAL361</strain>
    </source>
</reference>
<dbReference type="Proteomes" id="UP000032439">
    <property type="component" value="Unassembled WGS sequence"/>
</dbReference>
<comment type="caution">
    <text evidence="1">The sequence shown here is derived from an EMBL/GenBank/DDBJ whole genome shotgun (WGS) entry which is preliminary data.</text>
</comment>
<protein>
    <submittedName>
        <fullName evidence="1">Uncharacterized protein</fullName>
    </submittedName>
</protein>
<name>A0A0D7DWU6_STUST</name>
<dbReference type="EMBL" id="JXXD01000289">
    <property type="protein sequence ID" value="KIZ33058.1"/>
    <property type="molecule type" value="Genomic_DNA"/>
</dbReference>
<proteinExistence type="predicted"/>
<evidence type="ECO:0000313" key="1">
    <source>
        <dbReference type="EMBL" id="KIZ33058.1"/>
    </source>
</evidence>
<evidence type="ECO:0000313" key="2">
    <source>
        <dbReference type="Proteomes" id="UP000032439"/>
    </source>
</evidence>
<dbReference type="PATRIC" id="fig|316.110.peg.3022"/>